<dbReference type="EMBL" id="JAMWBK010000007">
    <property type="protein sequence ID" value="KAJ8903207.1"/>
    <property type="molecule type" value="Genomic_DNA"/>
</dbReference>
<dbReference type="PROSITE" id="PS51257">
    <property type="entry name" value="PROKAR_LIPOPROTEIN"/>
    <property type="match status" value="1"/>
</dbReference>
<gene>
    <name evidence="1" type="ORF">NDN08_004317</name>
</gene>
<evidence type="ECO:0000313" key="1">
    <source>
        <dbReference type="EMBL" id="KAJ8903207.1"/>
    </source>
</evidence>
<sequence length="81" mass="8899">MTYRDTRAFHGEAELASGVDRGPGGGTSFSVACGHRFQRVRFLQRTTENNATPVAKVLIRYAITLTVLILEQTVKDEKGTS</sequence>
<name>A0AAV8UPV4_9RHOD</name>
<proteinExistence type="predicted"/>
<comment type="caution">
    <text evidence="1">The sequence shown here is derived from an EMBL/GenBank/DDBJ whole genome shotgun (WGS) entry which is preliminary data.</text>
</comment>
<organism evidence="1 2">
    <name type="scientific">Rhodosorus marinus</name>
    <dbReference type="NCBI Taxonomy" id="101924"/>
    <lineage>
        <taxon>Eukaryota</taxon>
        <taxon>Rhodophyta</taxon>
        <taxon>Stylonematophyceae</taxon>
        <taxon>Stylonematales</taxon>
        <taxon>Stylonemataceae</taxon>
        <taxon>Rhodosorus</taxon>
    </lineage>
</organism>
<protein>
    <submittedName>
        <fullName evidence="1">Uncharacterized protein</fullName>
    </submittedName>
</protein>
<reference evidence="1 2" key="1">
    <citation type="journal article" date="2023" name="Nat. Commun.">
        <title>Origin of minicircular mitochondrial genomes in red algae.</title>
        <authorList>
            <person name="Lee Y."/>
            <person name="Cho C.H."/>
            <person name="Lee Y.M."/>
            <person name="Park S.I."/>
            <person name="Yang J.H."/>
            <person name="West J.A."/>
            <person name="Bhattacharya D."/>
            <person name="Yoon H.S."/>
        </authorList>
    </citation>
    <scope>NUCLEOTIDE SEQUENCE [LARGE SCALE GENOMIC DNA]</scope>
    <source>
        <strain evidence="1 2">CCMP1338</strain>
        <tissue evidence="1">Whole cell</tissue>
    </source>
</reference>
<evidence type="ECO:0000313" key="2">
    <source>
        <dbReference type="Proteomes" id="UP001157974"/>
    </source>
</evidence>
<dbReference type="AlphaFoldDB" id="A0AAV8UPV4"/>
<keyword evidence="2" id="KW-1185">Reference proteome</keyword>
<accession>A0AAV8UPV4</accession>
<dbReference type="Proteomes" id="UP001157974">
    <property type="component" value="Unassembled WGS sequence"/>
</dbReference>